<gene>
    <name evidence="2" type="ORF">DWE98_14190</name>
</gene>
<reference evidence="3" key="1">
    <citation type="submission" date="2018-07" db="EMBL/GenBank/DDBJ databases">
        <authorList>
            <person name="Safronova V.I."/>
            <person name="Chirak E.R."/>
            <person name="Sazanova A.L."/>
        </authorList>
    </citation>
    <scope>NUCLEOTIDE SEQUENCE [LARGE SCALE GENOMIC DNA]</scope>
    <source>
        <strain evidence="3">RCAM04685</strain>
    </source>
</reference>
<name>A0A370L4Q2_9HYPH</name>
<dbReference type="InterPro" id="IPR016181">
    <property type="entry name" value="Acyl_CoA_acyltransferase"/>
</dbReference>
<keyword evidence="3" id="KW-1185">Reference proteome</keyword>
<proteinExistence type="predicted"/>
<dbReference type="OrthoDB" id="8565998at2"/>
<evidence type="ECO:0000313" key="2">
    <source>
        <dbReference type="EMBL" id="RDJ24067.1"/>
    </source>
</evidence>
<dbReference type="GO" id="GO:0016740">
    <property type="term" value="F:transferase activity"/>
    <property type="evidence" value="ECO:0007669"/>
    <property type="project" value="UniProtKB-KW"/>
</dbReference>
<dbReference type="Pfam" id="PF13480">
    <property type="entry name" value="Acetyltransf_6"/>
    <property type="match status" value="1"/>
</dbReference>
<dbReference type="Proteomes" id="UP000255207">
    <property type="component" value="Unassembled WGS sequence"/>
</dbReference>
<dbReference type="EMBL" id="QQTP01000007">
    <property type="protein sequence ID" value="RDJ24067.1"/>
    <property type="molecule type" value="Genomic_DNA"/>
</dbReference>
<dbReference type="SUPFAM" id="SSF55729">
    <property type="entry name" value="Acyl-CoA N-acyltransferases (Nat)"/>
    <property type="match status" value="1"/>
</dbReference>
<protein>
    <submittedName>
        <fullName evidence="2">GNAT family N-acetyltransferase</fullName>
    </submittedName>
</protein>
<evidence type="ECO:0000313" key="3">
    <source>
        <dbReference type="Proteomes" id="UP000255207"/>
    </source>
</evidence>
<accession>A0A370L4Q2</accession>
<comment type="caution">
    <text evidence="2">The sequence shown here is derived from an EMBL/GenBank/DDBJ whole genome shotgun (WGS) entry which is preliminary data.</text>
</comment>
<dbReference type="AlphaFoldDB" id="A0A370L4Q2"/>
<keyword evidence="2" id="KW-0808">Transferase</keyword>
<dbReference type="InterPro" id="IPR038740">
    <property type="entry name" value="BioF2-like_GNAT_dom"/>
</dbReference>
<organism evidence="2 3">
    <name type="scientific">Bosea caraganae</name>
    <dbReference type="NCBI Taxonomy" id="2763117"/>
    <lineage>
        <taxon>Bacteria</taxon>
        <taxon>Pseudomonadati</taxon>
        <taxon>Pseudomonadota</taxon>
        <taxon>Alphaproteobacteria</taxon>
        <taxon>Hyphomicrobiales</taxon>
        <taxon>Boseaceae</taxon>
        <taxon>Bosea</taxon>
    </lineage>
</organism>
<evidence type="ECO:0000259" key="1">
    <source>
        <dbReference type="Pfam" id="PF13480"/>
    </source>
</evidence>
<sequence>MAAGRPAPLGFAVHGRIGAFAMGGSGVTLARLAAAPRGQEALRLEIREDVAALHRHWSELEQRCADCTIFQTADWCLAWVEAAREAGVVERPRIVAIWRGSRLVLLWPLAIRTLSMFRILHALAEPATQYGDVLVDEDEDRAALVEMAWRAVRAMRDVDAIELRRVRNGSQLAGLRDLIAHGVDRSRESAPLVDFHLLAATPAEAQRTSRTRNALRRHERLLAEQGPVGFEILARPQEQCEALAEAFALKREWQKEKATISAGYAHGASDGSLLRLARDGHLFVARLRVGERTAALEIGAIRQRRYWSLVQSYDLRFAKHAPGRLLFWHLLAKCPELAIDVFDFLAPATRHKLEWSNAETGIRDYLVPVSLRGRVAVSYLTMVKPRLRGLYGRLPPGLRQRLGLLVRGLS</sequence>
<feature type="domain" description="BioF2-like acetyltransferase" evidence="1">
    <location>
        <begin position="209"/>
        <end position="352"/>
    </location>
</feature>